<reference evidence="1 3" key="1">
    <citation type="submission" date="2022-09" db="EMBL/GenBank/DDBJ databases">
        <authorList>
            <person name="Palmer J.M."/>
        </authorList>
    </citation>
    <scope>NUCLEOTIDE SEQUENCE [LARGE SCALE GENOMIC DNA]</scope>
    <source>
        <strain evidence="1 3">DSM 7382</strain>
    </source>
</reference>
<accession>A0AAW0FAR5</accession>
<proteinExistence type="predicted"/>
<name>A0AAW0FAR5_9APHY</name>
<dbReference type="EMBL" id="JASBNA010000132">
    <property type="protein sequence ID" value="KAK7676139.1"/>
    <property type="molecule type" value="Genomic_DNA"/>
</dbReference>
<sequence length="172" mass="19206">MSCALTPGGLYIALFLTSTPGRRRFHWALYHHYSHSEQIDKDGNLRTYNRGHKYHIRSLGEGWIADHTPESGIMTSAYIIGLVLIGHIDPDIAQNVSQVATRYDGSLNDMAGVTCRVWLKIILQDLLDANLLKLAGSVAQLEEEIYQFGEQGEQDAMNGILPPPIWTSELTL</sequence>
<evidence type="ECO:0000313" key="2">
    <source>
        <dbReference type="EMBL" id="KAK7681961.1"/>
    </source>
</evidence>
<gene>
    <name evidence="2" type="ORF">QCA50_014924</name>
    <name evidence="1" type="ORF">QCA50_020889</name>
</gene>
<dbReference type="AlphaFoldDB" id="A0AAW0FAR5"/>
<evidence type="ECO:0000313" key="3">
    <source>
        <dbReference type="Proteomes" id="UP001385951"/>
    </source>
</evidence>
<evidence type="ECO:0000313" key="1">
    <source>
        <dbReference type="EMBL" id="KAK7676139.1"/>
    </source>
</evidence>
<comment type="caution">
    <text evidence="1">The sequence shown here is derived from an EMBL/GenBank/DDBJ whole genome shotgun (WGS) entry which is preliminary data.</text>
</comment>
<dbReference type="EMBL" id="JASBNA010000038">
    <property type="protein sequence ID" value="KAK7681961.1"/>
    <property type="molecule type" value="Genomic_DNA"/>
</dbReference>
<protein>
    <submittedName>
        <fullName evidence="1">Uncharacterized protein</fullName>
    </submittedName>
</protein>
<dbReference type="Proteomes" id="UP001385951">
    <property type="component" value="Unassembled WGS sequence"/>
</dbReference>
<organism evidence="1 3">
    <name type="scientific">Cerrena zonata</name>
    <dbReference type="NCBI Taxonomy" id="2478898"/>
    <lineage>
        <taxon>Eukaryota</taxon>
        <taxon>Fungi</taxon>
        <taxon>Dikarya</taxon>
        <taxon>Basidiomycota</taxon>
        <taxon>Agaricomycotina</taxon>
        <taxon>Agaricomycetes</taxon>
        <taxon>Polyporales</taxon>
        <taxon>Cerrenaceae</taxon>
        <taxon>Cerrena</taxon>
    </lineage>
</organism>
<keyword evidence="3" id="KW-1185">Reference proteome</keyword>